<dbReference type="Proteomes" id="UP000683925">
    <property type="component" value="Unassembled WGS sequence"/>
</dbReference>
<comment type="caution">
    <text evidence="1">The sequence shown here is derived from an EMBL/GenBank/DDBJ whole genome shotgun (WGS) entry which is preliminary data.</text>
</comment>
<organism evidence="1 2">
    <name type="scientific">Paramecium octaurelia</name>
    <dbReference type="NCBI Taxonomy" id="43137"/>
    <lineage>
        <taxon>Eukaryota</taxon>
        <taxon>Sar</taxon>
        <taxon>Alveolata</taxon>
        <taxon>Ciliophora</taxon>
        <taxon>Intramacronucleata</taxon>
        <taxon>Oligohymenophorea</taxon>
        <taxon>Peniculida</taxon>
        <taxon>Parameciidae</taxon>
        <taxon>Paramecium</taxon>
    </lineage>
</organism>
<dbReference type="OMA" id="LMMENEV"/>
<dbReference type="EMBL" id="CAJJDP010000035">
    <property type="protein sequence ID" value="CAD8158263.1"/>
    <property type="molecule type" value="Genomic_DNA"/>
</dbReference>
<name>A0A8S1U2L9_PAROT</name>
<proteinExistence type="predicted"/>
<keyword evidence="2" id="KW-1185">Reference proteome</keyword>
<dbReference type="AlphaFoldDB" id="A0A8S1U2L9"/>
<evidence type="ECO:0000313" key="2">
    <source>
        <dbReference type="Proteomes" id="UP000683925"/>
    </source>
</evidence>
<gene>
    <name evidence="1" type="ORF">POCTA_138.1.T0350099</name>
</gene>
<reference evidence="1" key="1">
    <citation type="submission" date="2021-01" db="EMBL/GenBank/DDBJ databases">
        <authorList>
            <consortium name="Genoscope - CEA"/>
            <person name="William W."/>
        </authorList>
    </citation>
    <scope>NUCLEOTIDE SEQUENCE</scope>
</reference>
<dbReference type="OrthoDB" id="308362at2759"/>
<protein>
    <submittedName>
        <fullName evidence="1">Uncharacterized protein</fullName>
    </submittedName>
</protein>
<evidence type="ECO:0000313" key="1">
    <source>
        <dbReference type="EMBL" id="CAD8158263.1"/>
    </source>
</evidence>
<sequence length="171" mass="20033">MNLCSDRIKEYFKFRKYYSRPQTCLLQQINDGKCSIDEDTYLILYLSMSVLLILNMSPALIPQAQYGCDYYSWLEMGKDNTLTYYLNDSHREQSIKLILKSNQVPIILQKPNDDYSGVDLIHLGYISSPIDKSDQDALIQKMNSELKDQEKDFNTTILYEQTTISFYEDDQ</sequence>
<accession>A0A8S1U2L9</accession>